<feature type="binding site" evidence="11">
    <location>
        <begin position="122"/>
        <end position="128"/>
    </location>
    <ligand>
        <name>ATP</name>
        <dbReference type="ChEBI" id="CHEBI:30616"/>
    </ligand>
</feature>
<dbReference type="InterPro" id="IPR020568">
    <property type="entry name" value="Ribosomal_Su5_D2-typ_SF"/>
</dbReference>
<keyword evidence="9 11" id="KW-0299">Galactose metabolism</keyword>
<dbReference type="FunFam" id="3.30.230.10:FF:000017">
    <property type="entry name" value="Galactokinase"/>
    <property type="match status" value="1"/>
</dbReference>
<dbReference type="SUPFAM" id="SSF54211">
    <property type="entry name" value="Ribosomal protein S5 domain 2-like"/>
    <property type="match status" value="1"/>
</dbReference>
<keyword evidence="10 11" id="KW-0119">Carbohydrate metabolism</keyword>
<evidence type="ECO:0000259" key="13">
    <source>
        <dbReference type="Pfam" id="PF00288"/>
    </source>
</evidence>
<comment type="caution">
    <text evidence="11">Lacks conserved residue(s) required for the propagation of feature annotation.</text>
</comment>
<dbReference type="Gene3D" id="3.30.230.10">
    <property type="match status" value="1"/>
</dbReference>
<keyword evidence="6 11" id="KW-0418">Kinase</keyword>
<evidence type="ECO:0000256" key="6">
    <source>
        <dbReference type="ARBA" id="ARBA00022777"/>
    </source>
</evidence>
<evidence type="ECO:0000256" key="5">
    <source>
        <dbReference type="ARBA" id="ARBA00022741"/>
    </source>
</evidence>
<dbReference type="GO" id="GO:0005524">
    <property type="term" value="F:ATP binding"/>
    <property type="evidence" value="ECO:0007669"/>
    <property type="project" value="UniProtKB-UniRule"/>
</dbReference>
<dbReference type="NCBIfam" id="TIGR00131">
    <property type="entry name" value="gal_kin"/>
    <property type="match status" value="1"/>
</dbReference>
<dbReference type="Pfam" id="PF08544">
    <property type="entry name" value="GHMP_kinases_C"/>
    <property type="match status" value="1"/>
</dbReference>
<dbReference type="SUPFAM" id="SSF55060">
    <property type="entry name" value="GHMP Kinase, C-terminal domain"/>
    <property type="match status" value="1"/>
</dbReference>
<keyword evidence="4 11" id="KW-0479">Metal-binding</keyword>
<dbReference type="InterPro" id="IPR006206">
    <property type="entry name" value="Mevalonate/galactokinase"/>
</dbReference>
<comment type="similarity">
    <text evidence="1 11">Belongs to the GHMP kinase family. GalK subfamily.</text>
</comment>
<dbReference type="AlphaFoldDB" id="A0A7L5E1J2"/>
<evidence type="ECO:0000259" key="14">
    <source>
        <dbReference type="Pfam" id="PF08544"/>
    </source>
</evidence>
<dbReference type="GO" id="GO:0000287">
    <property type="term" value="F:magnesium ion binding"/>
    <property type="evidence" value="ECO:0007669"/>
    <property type="project" value="UniProtKB-UniRule"/>
</dbReference>
<evidence type="ECO:0000256" key="2">
    <source>
        <dbReference type="ARBA" id="ARBA00022490"/>
    </source>
</evidence>
<evidence type="ECO:0000313" key="17">
    <source>
        <dbReference type="Proteomes" id="UP000503278"/>
    </source>
</evidence>
<organism evidence="16 17">
    <name type="scientific">Mucilaginibacter robiniae</name>
    <dbReference type="NCBI Taxonomy" id="2728022"/>
    <lineage>
        <taxon>Bacteria</taxon>
        <taxon>Pseudomonadati</taxon>
        <taxon>Bacteroidota</taxon>
        <taxon>Sphingobacteriia</taxon>
        <taxon>Sphingobacteriales</taxon>
        <taxon>Sphingobacteriaceae</taxon>
        <taxon>Mucilaginibacter</taxon>
    </lineage>
</organism>
<evidence type="ECO:0000256" key="9">
    <source>
        <dbReference type="ARBA" id="ARBA00023144"/>
    </source>
</evidence>
<evidence type="ECO:0000256" key="8">
    <source>
        <dbReference type="ARBA" id="ARBA00022842"/>
    </source>
</evidence>
<evidence type="ECO:0000259" key="15">
    <source>
        <dbReference type="Pfam" id="PF10509"/>
    </source>
</evidence>
<dbReference type="InterPro" id="IPR013750">
    <property type="entry name" value="GHMP_kinase_C_dom"/>
</dbReference>
<reference evidence="16 17" key="1">
    <citation type="submission" date="2020-04" db="EMBL/GenBank/DDBJ databases">
        <title>Genome sequencing of novel species.</title>
        <authorList>
            <person name="Heo J."/>
            <person name="Kim S.-J."/>
            <person name="Kim J.-S."/>
            <person name="Hong S.-B."/>
            <person name="Kwon S.-W."/>
        </authorList>
    </citation>
    <scope>NUCLEOTIDE SEQUENCE [LARGE SCALE GENOMIC DNA]</scope>
    <source>
        <strain evidence="16 17">F39-2</strain>
    </source>
</reference>
<dbReference type="InterPro" id="IPR006203">
    <property type="entry name" value="GHMP_knse_ATP-bd_CS"/>
</dbReference>
<dbReference type="PIRSF" id="PIRSF000530">
    <property type="entry name" value="Galactokinase"/>
    <property type="match status" value="1"/>
</dbReference>
<proteinExistence type="inferred from homology"/>
<evidence type="ECO:0000256" key="10">
    <source>
        <dbReference type="ARBA" id="ARBA00023277"/>
    </source>
</evidence>
<feature type="domain" description="GHMP kinase C-terminal" evidence="14">
    <location>
        <begin position="284"/>
        <end position="348"/>
    </location>
</feature>
<comment type="catalytic activity">
    <reaction evidence="11">
        <text>alpha-D-galactose + ATP = alpha-D-galactose 1-phosphate + ADP + H(+)</text>
        <dbReference type="Rhea" id="RHEA:13553"/>
        <dbReference type="ChEBI" id="CHEBI:15378"/>
        <dbReference type="ChEBI" id="CHEBI:28061"/>
        <dbReference type="ChEBI" id="CHEBI:30616"/>
        <dbReference type="ChEBI" id="CHEBI:58336"/>
        <dbReference type="ChEBI" id="CHEBI:456216"/>
        <dbReference type="EC" id="2.7.1.6"/>
    </reaction>
</comment>
<dbReference type="NCBIfam" id="NF003705">
    <property type="entry name" value="PRK05322.1"/>
    <property type="match status" value="1"/>
</dbReference>
<dbReference type="RefSeq" id="WP_169607665.1">
    <property type="nucleotide sequence ID" value="NZ_CP051682.1"/>
</dbReference>
<feature type="domain" description="GHMP kinase N-terminal" evidence="13">
    <location>
        <begin position="91"/>
        <end position="179"/>
    </location>
</feature>
<feature type="active site" description="Proton acceptor" evidence="11">
    <location>
        <position position="172"/>
    </location>
</feature>
<keyword evidence="5 11" id="KW-0547">Nucleotide-binding</keyword>
<dbReference type="PANTHER" id="PTHR10457:SF7">
    <property type="entry name" value="GALACTOKINASE-RELATED"/>
    <property type="match status" value="1"/>
</dbReference>
<keyword evidence="2 11" id="KW-0963">Cytoplasm</keyword>
<dbReference type="PROSITE" id="PS00106">
    <property type="entry name" value="GALACTOKINASE"/>
    <property type="match status" value="1"/>
</dbReference>
<evidence type="ECO:0000256" key="7">
    <source>
        <dbReference type="ARBA" id="ARBA00022840"/>
    </source>
</evidence>
<dbReference type="GO" id="GO:0006012">
    <property type="term" value="P:galactose metabolic process"/>
    <property type="evidence" value="ECO:0007669"/>
    <property type="project" value="UniProtKB-UniRule"/>
</dbReference>
<keyword evidence="7 11" id="KW-0067">ATP-binding</keyword>
<dbReference type="PRINTS" id="PR00959">
    <property type="entry name" value="MEVGALKINASE"/>
</dbReference>
<feature type="binding site" evidence="11">
    <location>
        <position position="160"/>
    </location>
    <ligand>
        <name>Mg(2+)</name>
        <dbReference type="ChEBI" id="CHEBI:18420"/>
    </ligand>
</feature>
<protein>
    <recommendedName>
        <fullName evidence="11 12">Galactokinase</fullName>
        <ecNumber evidence="11 12">2.7.1.6</ecNumber>
    </recommendedName>
    <alternativeName>
        <fullName evidence="11">Galactose kinase</fullName>
    </alternativeName>
</protein>
<dbReference type="HAMAP" id="MF_00246">
    <property type="entry name" value="Galactokinase"/>
    <property type="match status" value="1"/>
</dbReference>
<gene>
    <name evidence="11" type="primary">galK</name>
    <name evidence="16" type="ORF">HH214_11120</name>
</gene>
<dbReference type="InterPro" id="IPR019539">
    <property type="entry name" value="GalKase_N"/>
</dbReference>
<dbReference type="InterPro" id="IPR014721">
    <property type="entry name" value="Ribsml_uS5_D2-typ_fold_subgr"/>
</dbReference>
<evidence type="ECO:0000256" key="1">
    <source>
        <dbReference type="ARBA" id="ARBA00006566"/>
    </source>
</evidence>
<dbReference type="Gene3D" id="3.30.70.890">
    <property type="entry name" value="GHMP kinase, C-terminal domain"/>
    <property type="match status" value="1"/>
</dbReference>
<dbReference type="Pfam" id="PF10509">
    <property type="entry name" value="GalKase_gal_bdg"/>
    <property type="match status" value="1"/>
</dbReference>
<feature type="binding site" evidence="11">
    <location>
        <begin position="33"/>
        <end position="36"/>
    </location>
    <ligand>
        <name>substrate</name>
    </ligand>
</feature>
<dbReference type="KEGG" id="mrob:HH214_11120"/>
<dbReference type="InterPro" id="IPR022963">
    <property type="entry name" value="Galactokinase_bac"/>
</dbReference>
<feature type="domain" description="Galactokinase N-terminal" evidence="15">
    <location>
        <begin position="8"/>
        <end position="57"/>
    </location>
</feature>
<comment type="pathway">
    <text evidence="11">Carbohydrate metabolism; galactose metabolism.</text>
</comment>
<evidence type="ECO:0000256" key="3">
    <source>
        <dbReference type="ARBA" id="ARBA00022679"/>
    </source>
</evidence>
<feature type="site" description="Transition state stabilizer" evidence="11">
    <location>
        <position position="27"/>
    </location>
</feature>
<dbReference type="InterPro" id="IPR019741">
    <property type="entry name" value="Galactokinase_CS"/>
</dbReference>
<dbReference type="InterPro" id="IPR006204">
    <property type="entry name" value="GHMP_kinase_N_dom"/>
</dbReference>
<dbReference type="InterPro" id="IPR036554">
    <property type="entry name" value="GHMP_kinase_C_sf"/>
</dbReference>
<comment type="subcellular location">
    <subcellularLocation>
        <location evidence="11">Cytoplasm</location>
    </subcellularLocation>
</comment>
<dbReference type="PROSITE" id="PS00627">
    <property type="entry name" value="GHMP_KINASES_ATP"/>
    <property type="match status" value="1"/>
</dbReference>
<dbReference type="EMBL" id="CP051682">
    <property type="protein sequence ID" value="QJD96378.1"/>
    <property type="molecule type" value="Genomic_DNA"/>
</dbReference>
<dbReference type="FunFam" id="3.30.70.890:FF:000001">
    <property type="entry name" value="Galactokinase"/>
    <property type="match status" value="1"/>
</dbReference>
<keyword evidence="8 11" id="KW-0460">Magnesium</keyword>
<accession>A0A7L5E1J2</accession>
<keyword evidence="3 11" id="KW-0808">Transferase</keyword>
<evidence type="ECO:0000256" key="11">
    <source>
        <dbReference type="HAMAP-Rule" id="MF_00246"/>
    </source>
</evidence>
<dbReference type="PANTHER" id="PTHR10457">
    <property type="entry name" value="MEVALONATE KINASE/GALACTOKINASE"/>
    <property type="match status" value="1"/>
</dbReference>
<feature type="binding site" evidence="11">
    <location>
        <position position="222"/>
    </location>
    <ligand>
        <name>substrate</name>
    </ligand>
</feature>
<dbReference type="Pfam" id="PF00288">
    <property type="entry name" value="GHMP_kinases_N"/>
    <property type="match status" value="1"/>
</dbReference>
<dbReference type="GO" id="GO:0005829">
    <property type="term" value="C:cytosol"/>
    <property type="evidence" value="ECO:0007669"/>
    <property type="project" value="TreeGrafter"/>
</dbReference>
<keyword evidence="17" id="KW-1185">Reference proteome</keyword>
<dbReference type="PRINTS" id="PR00473">
    <property type="entry name" value="GALCTOKINASE"/>
</dbReference>
<dbReference type="Proteomes" id="UP000503278">
    <property type="component" value="Chromosome"/>
</dbReference>
<dbReference type="InterPro" id="IPR000705">
    <property type="entry name" value="Galactokinase"/>
</dbReference>
<dbReference type="UniPathway" id="UPA00214"/>
<evidence type="ECO:0000256" key="4">
    <source>
        <dbReference type="ARBA" id="ARBA00022723"/>
    </source>
</evidence>
<dbReference type="EC" id="2.7.1.6" evidence="11 12"/>
<evidence type="ECO:0000256" key="12">
    <source>
        <dbReference type="NCBIfam" id="TIGR00131"/>
    </source>
</evidence>
<comment type="function">
    <text evidence="11">Catalyzes the transfer of the gamma-phosphate of ATP to D-galactose to form alpha-D-galactose-1-phosphate (Gal-1-P).</text>
</comment>
<feature type="binding site" evidence="11">
    <location>
        <position position="128"/>
    </location>
    <ligand>
        <name>Mg(2+)</name>
        <dbReference type="ChEBI" id="CHEBI:18420"/>
    </ligand>
</feature>
<sequence>MNDQHLHESFRQQFGQPAAGVYFCPGRVNLIGEHIDYNGGLVMPCAVTFGTWLLIAPNSSGLLRFRGMNFPETLDIPVQSAYEKQGKAWFNYPLGVIHLFAQAGHSLQQGYDLLYYGNMPISSGLSSSASIEVVTAFTFNQLLQSPYTKLDLVKLTKRVENEFIGVNSGIMDQFAVAFGEHNKALMLNCETLDYTAVDVPLGEYVLAIVNTNKPRNLAESKYNERVAECQEALKALQQELPIKELCEIDADALHQHKHLITDETIWKRVRHVVEENDRVKKAAQVLEQGDLQSFGELMQQSHQSLKELYEVSGIELDTIAEYSQRYPGVIGARMTGAGFGGCAIALVKGSVFESYSKDITTYYTEAIGYEPSVYQSVIADGVRQLS</sequence>
<evidence type="ECO:0000313" key="16">
    <source>
        <dbReference type="EMBL" id="QJD96378.1"/>
    </source>
</evidence>
<name>A0A7L5E1J2_9SPHI</name>
<dbReference type="GO" id="GO:0004335">
    <property type="term" value="F:galactokinase activity"/>
    <property type="evidence" value="ECO:0007669"/>
    <property type="project" value="UniProtKB-UniRule"/>
</dbReference>